<dbReference type="InterPro" id="IPR035965">
    <property type="entry name" value="PAS-like_dom_sf"/>
</dbReference>
<keyword evidence="9" id="KW-0535">Nitrogen fixation</keyword>
<evidence type="ECO:0000256" key="9">
    <source>
        <dbReference type="ARBA" id="ARBA00023231"/>
    </source>
</evidence>
<dbReference type="PROSITE" id="PS50109">
    <property type="entry name" value="HIS_KIN"/>
    <property type="match status" value="1"/>
</dbReference>
<evidence type="ECO:0000256" key="11">
    <source>
        <dbReference type="ARBA" id="ARBA00039567"/>
    </source>
</evidence>
<evidence type="ECO:0000256" key="7">
    <source>
        <dbReference type="ARBA" id="ARBA00022840"/>
    </source>
</evidence>
<evidence type="ECO:0000313" key="16">
    <source>
        <dbReference type="EMBL" id="BBO19630.1"/>
    </source>
</evidence>
<dbReference type="InterPro" id="IPR004358">
    <property type="entry name" value="Sig_transdc_His_kin-like_C"/>
</dbReference>
<dbReference type="CDD" id="cd00130">
    <property type="entry name" value="PAS"/>
    <property type="match status" value="1"/>
</dbReference>
<keyword evidence="4" id="KW-0808">Transferase</keyword>
<dbReference type="InterPro" id="IPR036890">
    <property type="entry name" value="HATPase_C_sf"/>
</dbReference>
<keyword evidence="8" id="KW-0902">Two-component regulatory system</keyword>
<dbReference type="InterPro" id="IPR013656">
    <property type="entry name" value="PAS_4"/>
</dbReference>
<evidence type="ECO:0000256" key="4">
    <source>
        <dbReference type="ARBA" id="ARBA00022679"/>
    </source>
</evidence>
<dbReference type="InterPro" id="IPR000014">
    <property type="entry name" value="PAS"/>
</dbReference>
<evidence type="ECO:0000256" key="6">
    <source>
        <dbReference type="ARBA" id="ARBA00022777"/>
    </source>
</evidence>
<dbReference type="Pfam" id="PF00512">
    <property type="entry name" value="HisKA"/>
    <property type="match status" value="1"/>
</dbReference>
<dbReference type="Proteomes" id="UP000662914">
    <property type="component" value="Chromosome"/>
</dbReference>
<dbReference type="GO" id="GO:0005524">
    <property type="term" value="F:ATP binding"/>
    <property type="evidence" value="ECO:0007669"/>
    <property type="project" value="UniProtKB-KW"/>
</dbReference>
<accession>A0A809QW16</accession>
<dbReference type="InterPro" id="IPR036097">
    <property type="entry name" value="HisK_dim/P_sf"/>
</dbReference>
<evidence type="ECO:0000256" key="8">
    <source>
        <dbReference type="ARBA" id="ARBA00023012"/>
    </source>
</evidence>
<sequence>MTAPENRPISAFAGLDLLSSAVILLDAGLIIQYLNPAAENLFAVGARQMLRRPLAELLGEPPGLAAAFDNALANNWSYTGQNLTTHRPGGGSLRLDCTVTPVEAGNIRLLLEFRPIDQQLKTEREERLAEQQQANRELVRNLAHEIKNPLGGIRGAAQLLERELDAPQLHEYTRVIIQEADRLQALMKRLLGSHRLMRPQQVNIHELLERVRALILSEFPDVAVKRDYDTSLPEVTGDREQLIQALLNIVRNAAQALEGRGEIMLRTRAQRQVTLAKRRYRLALELQVIDNGPGIPEAIREQIFYPLVSGREGGSGLGLTLAQNFIQQHHGSIEVDSRPGRTCFTVMLPLHDNGEEKR</sequence>
<keyword evidence="3" id="KW-0597">Phosphoprotein</keyword>
<dbReference type="Gene3D" id="3.30.450.20">
    <property type="entry name" value="PAS domain"/>
    <property type="match status" value="1"/>
</dbReference>
<dbReference type="KEGG" id="ddz:DSYM_03290"/>
<evidence type="ECO:0000256" key="5">
    <source>
        <dbReference type="ARBA" id="ARBA00022741"/>
    </source>
</evidence>
<feature type="coiled-coil region" evidence="14">
    <location>
        <begin position="121"/>
        <end position="148"/>
    </location>
</feature>
<evidence type="ECO:0000256" key="2">
    <source>
        <dbReference type="ARBA" id="ARBA00012438"/>
    </source>
</evidence>
<feature type="domain" description="Histidine kinase" evidence="15">
    <location>
        <begin position="141"/>
        <end position="352"/>
    </location>
</feature>
<evidence type="ECO:0000313" key="17">
    <source>
        <dbReference type="Proteomes" id="UP000662914"/>
    </source>
</evidence>
<dbReference type="Gene3D" id="3.30.565.10">
    <property type="entry name" value="Histidine kinase-like ATPase, C-terminal domain"/>
    <property type="match status" value="1"/>
</dbReference>
<dbReference type="InterPro" id="IPR003661">
    <property type="entry name" value="HisK_dim/P_dom"/>
</dbReference>
<dbReference type="EMBL" id="AP021857">
    <property type="protein sequence ID" value="BBO19630.1"/>
    <property type="molecule type" value="Genomic_DNA"/>
</dbReference>
<dbReference type="AlphaFoldDB" id="A0A809QW16"/>
<dbReference type="SUPFAM" id="SSF55785">
    <property type="entry name" value="PYP-like sensor domain (PAS domain)"/>
    <property type="match status" value="1"/>
</dbReference>
<dbReference type="InterPro" id="IPR005467">
    <property type="entry name" value="His_kinase_dom"/>
</dbReference>
<keyword evidence="5" id="KW-0547">Nucleotide-binding</keyword>
<dbReference type="NCBIfam" id="NF008293">
    <property type="entry name" value="PRK11073.1"/>
    <property type="match status" value="1"/>
</dbReference>
<dbReference type="Pfam" id="PF08448">
    <property type="entry name" value="PAS_4"/>
    <property type="match status" value="1"/>
</dbReference>
<reference evidence="16" key="1">
    <citation type="journal article" name="DNA Res.">
        <title>The physiological potential of anammox bacteria as revealed by their core genome structure.</title>
        <authorList>
            <person name="Okubo T."/>
            <person name="Toyoda A."/>
            <person name="Fukuhara K."/>
            <person name="Uchiyama I."/>
            <person name="Harigaya Y."/>
            <person name="Kuroiwa M."/>
            <person name="Suzuki T."/>
            <person name="Murakami Y."/>
            <person name="Suwa Y."/>
            <person name="Takami H."/>
        </authorList>
    </citation>
    <scope>NUCLEOTIDE SEQUENCE</scope>
    <source>
        <strain evidence="16">317325-3</strain>
    </source>
</reference>
<keyword evidence="14" id="KW-0175">Coiled coil</keyword>
<evidence type="ECO:0000256" key="12">
    <source>
        <dbReference type="ARBA" id="ARBA00042313"/>
    </source>
</evidence>
<evidence type="ECO:0000256" key="1">
    <source>
        <dbReference type="ARBA" id="ARBA00000085"/>
    </source>
</evidence>
<gene>
    <name evidence="16" type="ORF">DSYM_03290</name>
</gene>
<organism evidence="16 17">
    <name type="scientific">Candidatus Desulfobacillus denitrificans</name>
    <dbReference type="NCBI Taxonomy" id="2608985"/>
    <lineage>
        <taxon>Bacteria</taxon>
        <taxon>Pseudomonadati</taxon>
        <taxon>Pseudomonadota</taxon>
        <taxon>Betaproteobacteria</taxon>
        <taxon>Candidatus Desulfobacillus</taxon>
    </lineage>
</organism>
<keyword evidence="7" id="KW-0067">ATP-binding</keyword>
<protein>
    <recommendedName>
        <fullName evidence="11">Sensory histidine kinase/phosphatase NtrB</fullName>
        <ecNumber evidence="2">2.7.13.3</ecNumber>
    </recommendedName>
    <alternativeName>
        <fullName evidence="12">Nitrogen regulation protein NR(II)</fullName>
    </alternativeName>
    <alternativeName>
        <fullName evidence="13">Nitrogen regulator II</fullName>
    </alternativeName>
</protein>
<dbReference type="SUPFAM" id="SSF47384">
    <property type="entry name" value="Homodimeric domain of signal transducing histidine kinase"/>
    <property type="match status" value="1"/>
</dbReference>
<dbReference type="SMART" id="SM00388">
    <property type="entry name" value="HisKA"/>
    <property type="match status" value="1"/>
</dbReference>
<evidence type="ECO:0000259" key="15">
    <source>
        <dbReference type="PROSITE" id="PS50109"/>
    </source>
</evidence>
<comment type="catalytic activity">
    <reaction evidence="1">
        <text>ATP + protein L-histidine = ADP + protein N-phospho-L-histidine.</text>
        <dbReference type="EC" id="2.7.13.3"/>
    </reaction>
</comment>
<evidence type="ECO:0000256" key="3">
    <source>
        <dbReference type="ARBA" id="ARBA00022553"/>
    </source>
</evidence>
<dbReference type="Pfam" id="PF02518">
    <property type="entry name" value="HATPase_c"/>
    <property type="match status" value="1"/>
</dbReference>
<name>A0A809QW16_9PROT</name>
<dbReference type="GO" id="GO:0000155">
    <property type="term" value="F:phosphorelay sensor kinase activity"/>
    <property type="evidence" value="ECO:0007669"/>
    <property type="project" value="InterPro"/>
</dbReference>
<dbReference type="PANTHER" id="PTHR43065:SF16">
    <property type="entry name" value="SENSORY HISTIDINE KINASE_PHOSPHATASE NTRB"/>
    <property type="match status" value="1"/>
</dbReference>
<dbReference type="PANTHER" id="PTHR43065">
    <property type="entry name" value="SENSOR HISTIDINE KINASE"/>
    <property type="match status" value="1"/>
</dbReference>
<evidence type="ECO:0000256" key="10">
    <source>
        <dbReference type="ARBA" id="ARBA00037696"/>
    </source>
</evidence>
<dbReference type="EC" id="2.7.13.3" evidence="2"/>
<dbReference type="SUPFAM" id="SSF55874">
    <property type="entry name" value="ATPase domain of HSP90 chaperone/DNA topoisomerase II/histidine kinase"/>
    <property type="match status" value="1"/>
</dbReference>
<evidence type="ECO:0000256" key="13">
    <source>
        <dbReference type="ARBA" id="ARBA00043094"/>
    </source>
</evidence>
<dbReference type="SMART" id="SM00387">
    <property type="entry name" value="HATPase_c"/>
    <property type="match status" value="1"/>
</dbReference>
<dbReference type="InterPro" id="IPR003594">
    <property type="entry name" value="HATPase_dom"/>
</dbReference>
<dbReference type="Gene3D" id="1.10.287.130">
    <property type="match status" value="1"/>
</dbReference>
<dbReference type="PRINTS" id="PR00344">
    <property type="entry name" value="BCTRLSENSOR"/>
</dbReference>
<evidence type="ECO:0000256" key="14">
    <source>
        <dbReference type="SAM" id="Coils"/>
    </source>
</evidence>
<keyword evidence="6 16" id="KW-0418">Kinase</keyword>
<dbReference type="CDD" id="cd00082">
    <property type="entry name" value="HisKA"/>
    <property type="match status" value="1"/>
</dbReference>
<proteinExistence type="predicted"/>
<comment type="function">
    <text evidence="10">Member of the two-component regulatory system NtrB/NtrC, which controls expression of the nitrogen-regulated (ntr) genes in response to nitrogen limitation. Under conditions of nitrogen limitation, NtrB autophosphorylates and transfers the phosphoryl group to NtrC. In the presence of nitrogen, acts as a phosphatase that dephosphorylates and inactivates NtrC.</text>
</comment>